<keyword evidence="2" id="KW-1133">Transmembrane helix</keyword>
<keyword evidence="2" id="KW-0812">Transmembrane</keyword>
<feature type="transmembrane region" description="Helical" evidence="2">
    <location>
        <begin position="37"/>
        <end position="58"/>
    </location>
</feature>
<name>A0ABQ5QDN5_9BACT</name>
<feature type="transmembrane region" description="Helical" evidence="2">
    <location>
        <begin position="155"/>
        <end position="174"/>
    </location>
</feature>
<evidence type="ECO:0000313" key="3">
    <source>
        <dbReference type="EMBL" id="GLH72773.1"/>
    </source>
</evidence>
<feature type="transmembrane region" description="Helical" evidence="2">
    <location>
        <begin position="92"/>
        <end position="115"/>
    </location>
</feature>
<accession>A0ABQ5QDN5</accession>
<protein>
    <submittedName>
        <fullName evidence="3">Uncharacterized protein</fullName>
    </submittedName>
</protein>
<evidence type="ECO:0000256" key="1">
    <source>
        <dbReference type="SAM" id="MobiDB-lite"/>
    </source>
</evidence>
<dbReference type="Proteomes" id="UP001165069">
    <property type="component" value="Unassembled WGS sequence"/>
</dbReference>
<organism evidence="3 4">
    <name type="scientific">Geothrix limicola</name>
    <dbReference type="NCBI Taxonomy" id="2927978"/>
    <lineage>
        <taxon>Bacteria</taxon>
        <taxon>Pseudomonadati</taxon>
        <taxon>Acidobacteriota</taxon>
        <taxon>Holophagae</taxon>
        <taxon>Holophagales</taxon>
        <taxon>Holophagaceae</taxon>
        <taxon>Geothrix</taxon>
    </lineage>
</organism>
<gene>
    <name evidence="3" type="ORF">GETHLI_12750</name>
</gene>
<sequence length="221" mass="24364">MASRIWGPWAGGSALPYVYLAAMALMLWLLNQARRSFWLCALLAWPGTVCHEACHWLVGRLLNGQPVHFTVLPRREGRGFVLGSVALRNLRWYNAFFVGLAPLILLPLAYGLLLWRLGRQPAFGWAEACIVFLLANLVFASVPSWQDLRVAARSPVGWLLLAGALGWGWMRYGAPALDPSHSKHSTPKETSRAPGANGQRITADPPFSFAPIRVIRGSLPS</sequence>
<evidence type="ECO:0000256" key="2">
    <source>
        <dbReference type="SAM" id="Phobius"/>
    </source>
</evidence>
<keyword evidence="2" id="KW-0472">Membrane</keyword>
<keyword evidence="4" id="KW-1185">Reference proteome</keyword>
<comment type="caution">
    <text evidence="3">The sequence shown here is derived from an EMBL/GenBank/DDBJ whole genome shotgun (WGS) entry which is preliminary data.</text>
</comment>
<feature type="transmembrane region" description="Helical" evidence="2">
    <location>
        <begin position="122"/>
        <end position="143"/>
    </location>
</feature>
<feature type="transmembrane region" description="Helical" evidence="2">
    <location>
        <begin position="6"/>
        <end position="30"/>
    </location>
</feature>
<reference evidence="3 4" key="1">
    <citation type="journal article" date="2023" name="Antonie Van Leeuwenhoek">
        <title>Mesoterricola silvestris gen. nov., sp. nov., Mesoterricola sediminis sp. nov., Geothrix oryzae sp. nov., Geothrix edaphica sp. nov., Geothrix rubra sp. nov., and Geothrix limicola sp. nov., six novel members of Acidobacteriota isolated from soils.</title>
        <authorList>
            <person name="Itoh H."/>
            <person name="Sugisawa Y."/>
            <person name="Mise K."/>
            <person name="Xu Z."/>
            <person name="Kuniyasu M."/>
            <person name="Ushijima N."/>
            <person name="Kawano K."/>
            <person name="Kobayashi E."/>
            <person name="Shiratori Y."/>
            <person name="Masuda Y."/>
            <person name="Senoo K."/>
        </authorList>
    </citation>
    <scope>NUCLEOTIDE SEQUENCE [LARGE SCALE GENOMIC DNA]</scope>
    <source>
        <strain evidence="3 4">Red804</strain>
    </source>
</reference>
<feature type="region of interest" description="Disordered" evidence="1">
    <location>
        <begin position="180"/>
        <end position="205"/>
    </location>
</feature>
<evidence type="ECO:0000313" key="4">
    <source>
        <dbReference type="Proteomes" id="UP001165069"/>
    </source>
</evidence>
<dbReference type="EMBL" id="BSDE01000002">
    <property type="protein sequence ID" value="GLH72773.1"/>
    <property type="molecule type" value="Genomic_DNA"/>
</dbReference>
<proteinExistence type="predicted"/>